<protein>
    <submittedName>
        <fullName evidence="2">Uncharacterized protein</fullName>
    </submittedName>
</protein>
<evidence type="ECO:0000256" key="1">
    <source>
        <dbReference type="SAM" id="Phobius"/>
    </source>
</evidence>
<proteinExistence type="predicted"/>
<organism evidence="2 3">
    <name type="scientific">Desulfonema limicola</name>
    <dbReference type="NCBI Taxonomy" id="45656"/>
    <lineage>
        <taxon>Bacteria</taxon>
        <taxon>Pseudomonadati</taxon>
        <taxon>Thermodesulfobacteriota</taxon>
        <taxon>Desulfobacteria</taxon>
        <taxon>Desulfobacterales</taxon>
        <taxon>Desulfococcaceae</taxon>
        <taxon>Desulfonema</taxon>
    </lineage>
</organism>
<keyword evidence="1" id="KW-1133">Transmembrane helix</keyword>
<accession>A0A975BAJ5</accession>
<keyword evidence="1" id="KW-0472">Membrane</keyword>
<dbReference type="KEGG" id="dli:dnl_42170"/>
<evidence type="ECO:0000313" key="2">
    <source>
        <dbReference type="EMBL" id="QTA81863.1"/>
    </source>
</evidence>
<dbReference type="Proteomes" id="UP000663720">
    <property type="component" value="Chromosome"/>
</dbReference>
<sequence>MKDNAISILEKIEKEGESSLEEIASIIPKKYKDHRDFYIFANLVSLEYIERDLLKSDKQDPNSKNTQLLARELFACCTAEQSAEYKNAVYSRSGDVMLKEQKFSLSGKGSLFLSERRTKRLDRILTISSGIVVGIIVALVNNYLRSIFH</sequence>
<dbReference type="AlphaFoldDB" id="A0A975BAJ5"/>
<dbReference type="RefSeq" id="WP_207687847.1">
    <property type="nucleotide sequence ID" value="NZ_CP061799.1"/>
</dbReference>
<evidence type="ECO:0000313" key="3">
    <source>
        <dbReference type="Proteomes" id="UP000663720"/>
    </source>
</evidence>
<dbReference type="EMBL" id="CP061799">
    <property type="protein sequence ID" value="QTA81863.1"/>
    <property type="molecule type" value="Genomic_DNA"/>
</dbReference>
<gene>
    <name evidence="2" type="ORF">dnl_42170</name>
</gene>
<feature type="transmembrane region" description="Helical" evidence="1">
    <location>
        <begin position="124"/>
        <end position="144"/>
    </location>
</feature>
<name>A0A975BAJ5_9BACT</name>
<reference evidence="2" key="1">
    <citation type="journal article" date="2021" name="Microb. Physiol.">
        <title>Proteogenomic Insights into the Physiology of Marine, Sulfate-Reducing, Filamentous Desulfonema limicola and Desulfonema magnum.</title>
        <authorList>
            <person name="Schnaars V."/>
            <person name="Wohlbrand L."/>
            <person name="Scheve S."/>
            <person name="Hinrichs C."/>
            <person name="Reinhardt R."/>
            <person name="Rabus R."/>
        </authorList>
    </citation>
    <scope>NUCLEOTIDE SEQUENCE</scope>
    <source>
        <strain evidence="2">5ac10</strain>
    </source>
</reference>
<keyword evidence="1" id="KW-0812">Transmembrane</keyword>
<keyword evidence="3" id="KW-1185">Reference proteome</keyword>